<evidence type="ECO:0000256" key="7">
    <source>
        <dbReference type="ARBA" id="ARBA00023157"/>
    </source>
</evidence>
<comment type="caution">
    <text evidence="9">The sequence shown here is derived from an EMBL/GenBank/DDBJ whole genome shotgun (WGS) entry which is preliminary data.</text>
</comment>
<protein>
    <recommendedName>
        <fullName evidence="8">Fucolectin tachylectin-4 pentraxin-1 domain-containing protein</fullName>
    </recommendedName>
</protein>
<dbReference type="Gene3D" id="2.60.120.260">
    <property type="entry name" value="Galactose-binding domain-like"/>
    <property type="match status" value="4"/>
</dbReference>
<comment type="similarity">
    <text evidence="2">Belongs to the fucolectin family.</text>
</comment>
<sequence>MEHFVIEALQRDVAPVTCAIVKTPLKLGETKRFPCTQGVTGRVVRIRLLGVSNRKLVLCEVKVYGKDLELNNIALKKPASQTSTDGNEAHLAVDGLLLTQGQCSRTKVEKNPAWRVDLGTDYIISSVSIFTPQCCGALRAYSKNVYRCRPDAIGRHLRIMMLTDQPRSLSLCEVEVRGVRVRLVSMEEGAKIKSEATSVDVDKPLKSREIRHIHCESEVAGSVVKIRMTGTKRRTLSLCDVQVFGIPSNSSNIAFGKTVRQSSTVGAASRATDGSTRVSGNSCSKTKVERNPWLEVDLAGQYEILQVTLTNSERPG</sequence>
<keyword evidence="6" id="KW-0106">Calcium</keyword>
<keyword evidence="4" id="KW-0479">Metal-binding</keyword>
<accession>A0AAD9NGW1</accession>
<dbReference type="GO" id="GO:0001868">
    <property type="term" value="P:regulation of complement activation, lectin pathway"/>
    <property type="evidence" value="ECO:0007669"/>
    <property type="project" value="UniProtKB-ARBA"/>
</dbReference>
<evidence type="ECO:0000256" key="2">
    <source>
        <dbReference type="ARBA" id="ARBA00010147"/>
    </source>
</evidence>
<evidence type="ECO:0000313" key="10">
    <source>
        <dbReference type="Proteomes" id="UP001209878"/>
    </source>
</evidence>
<evidence type="ECO:0000259" key="8">
    <source>
        <dbReference type="SMART" id="SM00607"/>
    </source>
</evidence>
<evidence type="ECO:0000256" key="5">
    <source>
        <dbReference type="ARBA" id="ARBA00022734"/>
    </source>
</evidence>
<dbReference type="PANTHER" id="PTHR45713">
    <property type="entry name" value="FTP DOMAIN-CONTAINING PROTEIN"/>
    <property type="match status" value="1"/>
</dbReference>
<evidence type="ECO:0000256" key="3">
    <source>
        <dbReference type="ARBA" id="ARBA00011233"/>
    </source>
</evidence>
<dbReference type="Proteomes" id="UP001209878">
    <property type="component" value="Unassembled WGS sequence"/>
</dbReference>
<keyword evidence="7" id="KW-1015">Disulfide bond</keyword>
<dbReference type="SUPFAM" id="SSF49785">
    <property type="entry name" value="Galactose-binding domain-like"/>
    <property type="match status" value="3"/>
</dbReference>
<dbReference type="GO" id="GO:0042806">
    <property type="term" value="F:fucose binding"/>
    <property type="evidence" value="ECO:0007669"/>
    <property type="project" value="UniProtKB-ARBA"/>
</dbReference>
<dbReference type="InterPro" id="IPR006585">
    <property type="entry name" value="FTP1"/>
</dbReference>
<dbReference type="SMART" id="SM00607">
    <property type="entry name" value="FTP"/>
    <property type="match status" value="1"/>
</dbReference>
<dbReference type="GO" id="GO:0046872">
    <property type="term" value="F:metal ion binding"/>
    <property type="evidence" value="ECO:0007669"/>
    <property type="project" value="UniProtKB-KW"/>
</dbReference>
<dbReference type="EMBL" id="JAODUO010001309">
    <property type="protein sequence ID" value="KAK2166689.1"/>
    <property type="molecule type" value="Genomic_DNA"/>
</dbReference>
<keyword evidence="10" id="KW-1185">Reference proteome</keyword>
<organism evidence="9 10">
    <name type="scientific">Ridgeia piscesae</name>
    <name type="common">Tubeworm</name>
    <dbReference type="NCBI Taxonomy" id="27915"/>
    <lineage>
        <taxon>Eukaryota</taxon>
        <taxon>Metazoa</taxon>
        <taxon>Spiralia</taxon>
        <taxon>Lophotrochozoa</taxon>
        <taxon>Annelida</taxon>
        <taxon>Polychaeta</taxon>
        <taxon>Sedentaria</taxon>
        <taxon>Canalipalpata</taxon>
        <taxon>Sabellida</taxon>
        <taxon>Siboglinidae</taxon>
        <taxon>Ridgeia</taxon>
    </lineage>
</organism>
<evidence type="ECO:0000256" key="1">
    <source>
        <dbReference type="ARBA" id="ARBA00002219"/>
    </source>
</evidence>
<comment type="subunit">
    <text evidence="3">Homotrimer.</text>
</comment>
<comment type="function">
    <text evidence="1">Acts as a defensive agent. Recognizes blood group fucosylated oligosaccharides including A, B, H and Lewis B-type antigens. Does not recognize Lewis A antigen and has low affinity for monovalent haptens.</text>
</comment>
<dbReference type="InterPro" id="IPR008979">
    <property type="entry name" value="Galactose-bd-like_sf"/>
</dbReference>
<gene>
    <name evidence="9" type="ORF">NP493_1312g00003</name>
</gene>
<evidence type="ECO:0000313" key="9">
    <source>
        <dbReference type="EMBL" id="KAK2166689.1"/>
    </source>
</evidence>
<dbReference type="InterPro" id="IPR051941">
    <property type="entry name" value="BG_Antigen-Binding_Lectin"/>
</dbReference>
<feature type="domain" description="Fucolectin tachylectin-4 pentraxin-1" evidence="8">
    <location>
        <begin position="70"/>
        <end position="180"/>
    </location>
</feature>
<keyword evidence="5" id="KW-0430">Lectin</keyword>
<name>A0AAD9NGW1_RIDPI</name>
<evidence type="ECO:0000256" key="6">
    <source>
        <dbReference type="ARBA" id="ARBA00022837"/>
    </source>
</evidence>
<dbReference type="AlphaFoldDB" id="A0AAD9NGW1"/>
<reference evidence="9" key="1">
    <citation type="journal article" date="2023" name="Mol. Biol. Evol.">
        <title>Third-Generation Sequencing Reveals the Adaptive Role of the Epigenome in Three Deep-Sea Polychaetes.</title>
        <authorList>
            <person name="Perez M."/>
            <person name="Aroh O."/>
            <person name="Sun Y."/>
            <person name="Lan Y."/>
            <person name="Juniper S.K."/>
            <person name="Young C.R."/>
            <person name="Angers B."/>
            <person name="Qian P.Y."/>
        </authorList>
    </citation>
    <scope>NUCLEOTIDE SEQUENCE</scope>
    <source>
        <strain evidence="9">R07B-5</strain>
    </source>
</reference>
<evidence type="ECO:0000256" key="4">
    <source>
        <dbReference type="ARBA" id="ARBA00022723"/>
    </source>
</evidence>
<dbReference type="PANTHER" id="PTHR45713:SF6">
    <property type="entry name" value="F5_8 TYPE C DOMAIN-CONTAINING PROTEIN"/>
    <property type="match status" value="1"/>
</dbReference>
<proteinExistence type="inferred from homology"/>
<dbReference type="GO" id="GO:0010185">
    <property type="term" value="P:regulation of cellular defense response"/>
    <property type="evidence" value="ECO:0007669"/>
    <property type="project" value="UniProtKB-ARBA"/>
</dbReference>